<dbReference type="AlphaFoldDB" id="A0A9W5PLF4"/>
<organism evidence="2 3">
    <name type="scientific">Bacillus cereus VD133</name>
    <dbReference type="NCBI Taxonomy" id="1053233"/>
    <lineage>
        <taxon>Bacteria</taxon>
        <taxon>Bacillati</taxon>
        <taxon>Bacillota</taxon>
        <taxon>Bacilli</taxon>
        <taxon>Bacillales</taxon>
        <taxon>Bacillaceae</taxon>
        <taxon>Bacillus</taxon>
        <taxon>Bacillus cereus group</taxon>
    </lineage>
</organism>
<name>A0A9W5PLF4_BACCE</name>
<dbReference type="EMBL" id="AHFB01000096">
    <property type="protein sequence ID" value="EOO28624.1"/>
    <property type="molecule type" value="Genomic_DNA"/>
</dbReference>
<dbReference type="InterPro" id="IPR006427">
    <property type="entry name" value="Portal_HK97"/>
</dbReference>
<dbReference type="NCBIfam" id="TIGR01537">
    <property type="entry name" value="portal_HK97"/>
    <property type="match status" value="1"/>
</dbReference>
<feature type="region of interest" description="Disordered" evidence="1">
    <location>
        <begin position="388"/>
        <end position="407"/>
    </location>
</feature>
<gene>
    <name evidence="2" type="ORF">IIU_05742</name>
</gene>
<dbReference type="Pfam" id="PF04860">
    <property type="entry name" value="Phage_portal"/>
    <property type="match status" value="1"/>
</dbReference>
<dbReference type="Proteomes" id="UP000014018">
    <property type="component" value="Unassembled WGS sequence"/>
</dbReference>
<evidence type="ECO:0000256" key="1">
    <source>
        <dbReference type="SAM" id="MobiDB-lite"/>
    </source>
</evidence>
<dbReference type="InterPro" id="IPR006944">
    <property type="entry name" value="Phage/GTA_portal"/>
</dbReference>
<reference evidence="2 3" key="1">
    <citation type="submission" date="2012-12" db="EMBL/GenBank/DDBJ databases">
        <title>The Genome Sequence of Bacillus cereus VD133.</title>
        <authorList>
            <consortium name="The Broad Institute Genome Sequencing Platform"/>
            <consortium name="The Broad Institute Genome Sequencing Center for Infectious Disease"/>
            <person name="Feldgarden M."/>
            <person name="Van der Auwera G.A."/>
            <person name="Mahillon J."/>
            <person name="Duprez V."/>
            <person name="Timmery S."/>
            <person name="Mattelet C."/>
            <person name="Dierick K."/>
            <person name="Sun M."/>
            <person name="Yu Z."/>
            <person name="Zhu L."/>
            <person name="Hu X."/>
            <person name="Shank E.B."/>
            <person name="Swiecicka I."/>
            <person name="Hansen B.M."/>
            <person name="Andrup L."/>
            <person name="Walker B."/>
            <person name="Young S.K."/>
            <person name="Zeng Q."/>
            <person name="Gargeya S."/>
            <person name="Fitzgerald M."/>
            <person name="Haas B."/>
            <person name="Abouelleil A."/>
            <person name="Alvarado L."/>
            <person name="Arachchi H.M."/>
            <person name="Berlin A.M."/>
            <person name="Chapman S.B."/>
            <person name="Dewar J."/>
            <person name="Goldberg J."/>
            <person name="Griggs A."/>
            <person name="Gujja S."/>
            <person name="Hansen M."/>
            <person name="Howarth C."/>
            <person name="Imamovic A."/>
            <person name="Larimer J."/>
            <person name="McCowan C."/>
            <person name="Murphy C."/>
            <person name="Neiman D."/>
            <person name="Pearson M."/>
            <person name="Priest M."/>
            <person name="Roberts A."/>
            <person name="Saif S."/>
            <person name="Shea T."/>
            <person name="Sisk P."/>
            <person name="Sykes S."/>
            <person name="Wortman J."/>
            <person name="Nusbaum C."/>
            <person name="Birren B."/>
        </authorList>
    </citation>
    <scope>NUCLEOTIDE SEQUENCE [LARGE SCALE GENOMIC DNA]</scope>
    <source>
        <strain evidence="2 3">VD133</strain>
    </source>
</reference>
<evidence type="ECO:0000313" key="3">
    <source>
        <dbReference type="Proteomes" id="UP000014018"/>
    </source>
</evidence>
<comment type="caution">
    <text evidence="2">The sequence shown here is derived from an EMBL/GenBank/DDBJ whole genome shotgun (WGS) entry which is preliminary data.</text>
</comment>
<accession>A0A9W5PLF4</accession>
<protein>
    <submittedName>
        <fullName evidence="2">HK97 family phage portal protein</fullName>
    </submittedName>
</protein>
<dbReference type="RefSeq" id="WP_016111755.1">
    <property type="nucleotide sequence ID" value="NZ_KB976192.1"/>
</dbReference>
<evidence type="ECO:0000313" key="2">
    <source>
        <dbReference type="EMBL" id="EOO28624.1"/>
    </source>
</evidence>
<proteinExistence type="predicted"/>
<sequence>MSWLNRLKHTFQGAVNGWKGKGYDFSSWMGKSFWGVDNSKLANNETIFSVISRLSNVIASLPIKMYKNYDLARNAASDVLMFGPNQNMTSFDLIRHMETARNESGNAYAFIERDIRGQVSRIVPLISSYVEPMLDQETQELWYQVIGENGTYYFHNLDVIHTKHITTSQGIKGINPLKVLTNTTDFDKAIREFSLSEMKSAPNSFVLTYNSQLGSEKRQAVIEDFKRFYKENGGILFQEPGVTIDPIERKYVAADTFTSERITRSRVANVFNVPVTFLNDNEGQSYGSNEQLMQQFVQLTLMPIIRQYEQEFNRKLLTPAERKAGFYFKFNVGALLRGDTAARNTLYHGGLRDGWLTRNDVRRWEDLAPDPSKEADILWVSGDMYPLSMDPTKRKGVNKGGKGEKDE</sequence>